<dbReference type="EMBL" id="CM055733">
    <property type="protein sequence ID" value="KAJ8009986.1"/>
    <property type="molecule type" value="Genomic_DNA"/>
</dbReference>
<sequence>MMSWKDHARPDASQYTSFSELIEATVQTLSSDPTYTPSASDYKEAELSLLRQVQQDCFSNEVTDLTSGKPVPNSSRLITLSPELDRTMQLIRVGERLRRSAGLDDESLHPIVLDPHHSITKLIIKDYDGKLCHPGPERVFAEIRRKYWLIRGRAAIRQHQRQCLDCRKWRGTPEIPKMADLPPARLRLHKPAFYSTGVDCFGPYMVEIGSRNEKRWGIVFRCMTTRAVHIDLLSSIDTDSFLVALRRFVARRGKPFELLSDQGTNFKGGERELRETFKALKPELQSQLASQQIQFVFNPPSAPHFAGCWEREVRSLKQGLHATLGSQSVTEEVPRTVLIEIEGILNSKPLGYT</sequence>
<evidence type="ECO:0000313" key="1">
    <source>
        <dbReference type="EMBL" id="KAJ8009986.1"/>
    </source>
</evidence>
<proteinExistence type="predicted"/>
<name>A0ACC2H215_DALPE</name>
<reference evidence="1" key="1">
    <citation type="submission" date="2021-05" db="EMBL/GenBank/DDBJ databases">
        <authorList>
            <person name="Pan Q."/>
            <person name="Jouanno E."/>
            <person name="Zahm M."/>
            <person name="Klopp C."/>
            <person name="Cabau C."/>
            <person name="Louis A."/>
            <person name="Berthelot C."/>
            <person name="Parey E."/>
            <person name="Roest Crollius H."/>
            <person name="Montfort J."/>
            <person name="Robinson-Rechavi M."/>
            <person name="Bouchez O."/>
            <person name="Lampietro C."/>
            <person name="Lopez Roques C."/>
            <person name="Donnadieu C."/>
            <person name="Postlethwait J."/>
            <person name="Bobe J."/>
            <person name="Dillon D."/>
            <person name="Chandos A."/>
            <person name="von Hippel F."/>
            <person name="Guiguen Y."/>
        </authorList>
    </citation>
    <scope>NUCLEOTIDE SEQUENCE</scope>
    <source>
        <strain evidence="1">YG-Jan2019</strain>
    </source>
</reference>
<accession>A0ACC2H215</accession>
<keyword evidence="2" id="KW-1185">Reference proteome</keyword>
<gene>
    <name evidence="1" type="ORF">DPEC_G00069860</name>
</gene>
<comment type="caution">
    <text evidence="1">The sequence shown here is derived from an EMBL/GenBank/DDBJ whole genome shotgun (WGS) entry which is preliminary data.</text>
</comment>
<protein>
    <submittedName>
        <fullName evidence="1">Uncharacterized protein</fullName>
    </submittedName>
</protein>
<organism evidence="1 2">
    <name type="scientific">Dallia pectoralis</name>
    <name type="common">Alaska blackfish</name>
    <dbReference type="NCBI Taxonomy" id="75939"/>
    <lineage>
        <taxon>Eukaryota</taxon>
        <taxon>Metazoa</taxon>
        <taxon>Chordata</taxon>
        <taxon>Craniata</taxon>
        <taxon>Vertebrata</taxon>
        <taxon>Euteleostomi</taxon>
        <taxon>Actinopterygii</taxon>
        <taxon>Neopterygii</taxon>
        <taxon>Teleostei</taxon>
        <taxon>Protacanthopterygii</taxon>
        <taxon>Esociformes</taxon>
        <taxon>Umbridae</taxon>
        <taxon>Dallia</taxon>
    </lineage>
</organism>
<dbReference type="Proteomes" id="UP001157502">
    <property type="component" value="Chromosome 6"/>
</dbReference>
<evidence type="ECO:0000313" key="2">
    <source>
        <dbReference type="Proteomes" id="UP001157502"/>
    </source>
</evidence>